<feature type="region of interest" description="Disordered" evidence="3">
    <location>
        <begin position="161"/>
        <end position="213"/>
    </location>
</feature>
<keyword evidence="6" id="KW-1185">Reference proteome</keyword>
<dbReference type="Pfam" id="PF00076">
    <property type="entry name" value="RRM_1"/>
    <property type="match status" value="1"/>
</dbReference>
<gene>
    <name evidence="5" type="ORF">EX30DRAFT_51481</name>
</gene>
<feature type="domain" description="RRM" evidence="4">
    <location>
        <begin position="92"/>
        <end position="177"/>
    </location>
</feature>
<dbReference type="GO" id="GO:0005634">
    <property type="term" value="C:nucleus"/>
    <property type="evidence" value="ECO:0007669"/>
    <property type="project" value="UniProtKB-SubCell"/>
</dbReference>
<evidence type="ECO:0000259" key="4">
    <source>
        <dbReference type="PROSITE" id="PS50102"/>
    </source>
</evidence>
<feature type="compositionally biased region" description="Basic and acidic residues" evidence="3">
    <location>
        <begin position="39"/>
        <end position="49"/>
    </location>
</feature>
<feature type="compositionally biased region" description="Basic and acidic residues" evidence="3">
    <location>
        <begin position="185"/>
        <end position="199"/>
    </location>
</feature>
<dbReference type="InterPro" id="IPR000504">
    <property type="entry name" value="RRM_dom"/>
</dbReference>
<proteinExistence type="inferred from homology"/>
<dbReference type="PANTHER" id="PTHR23204">
    <property type="entry name" value="CLEAVAGE AND POLYADENYLATION SPECIFIC FACTOR"/>
    <property type="match status" value="1"/>
</dbReference>
<evidence type="ECO:0000256" key="2">
    <source>
        <dbReference type="PROSITE-ProRule" id="PRU00176"/>
    </source>
</evidence>
<dbReference type="SUPFAM" id="SSF54928">
    <property type="entry name" value="RNA-binding domain, RBD"/>
    <property type="match status" value="1"/>
</dbReference>
<dbReference type="OrthoDB" id="10065185at2759"/>
<keyword evidence="2" id="KW-0694">RNA-binding</keyword>
<dbReference type="PROSITE" id="PS50102">
    <property type="entry name" value="RRM"/>
    <property type="match status" value="1"/>
</dbReference>
<name>A0A4S2MV67_9PEZI</name>
<dbReference type="InParanoid" id="A0A4S2MV67"/>
<feature type="region of interest" description="Disordered" evidence="3">
    <location>
        <begin position="376"/>
        <end position="412"/>
    </location>
</feature>
<dbReference type="Proteomes" id="UP000298138">
    <property type="component" value="Unassembled WGS sequence"/>
</dbReference>
<organism evidence="5 6">
    <name type="scientific">Ascodesmis nigricans</name>
    <dbReference type="NCBI Taxonomy" id="341454"/>
    <lineage>
        <taxon>Eukaryota</taxon>
        <taxon>Fungi</taxon>
        <taxon>Dikarya</taxon>
        <taxon>Ascomycota</taxon>
        <taxon>Pezizomycotina</taxon>
        <taxon>Pezizomycetes</taxon>
        <taxon>Pezizales</taxon>
        <taxon>Ascodesmidaceae</taxon>
        <taxon>Ascodesmis</taxon>
    </lineage>
</organism>
<accession>A0A4S2MV67</accession>
<dbReference type="GO" id="GO:0003723">
    <property type="term" value="F:RNA binding"/>
    <property type="evidence" value="ECO:0007669"/>
    <property type="project" value="UniProtKB-UniRule"/>
</dbReference>
<comment type="similarity">
    <text evidence="1">Belongs to the RRM CPSF6/7 family.</text>
</comment>
<evidence type="ECO:0000256" key="1">
    <source>
        <dbReference type="ARBA" id="ARBA00006265"/>
    </source>
</evidence>
<dbReference type="InterPro" id="IPR034772">
    <property type="entry name" value="CPSF6/7"/>
</dbReference>
<dbReference type="CDD" id="cd12372">
    <property type="entry name" value="RRM_CFIm68_CFIm59"/>
    <property type="match status" value="1"/>
</dbReference>
<dbReference type="AlphaFoldDB" id="A0A4S2MV67"/>
<dbReference type="SMART" id="SM00360">
    <property type="entry name" value="RRM"/>
    <property type="match status" value="1"/>
</dbReference>
<dbReference type="InterPro" id="IPR035979">
    <property type="entry name" value="RBD_domain_sf"/>
</dbReference>
<dbReference type="GO" id="GO:0006397">
    <property type="term" value="P:mRNA processing"/>
    <property type="evidence" value="ECO:0007669"/>
    <property type="project" value="UniProtKB-KW"/>
</dbReference>
<evidence type="ECO:0000313" key="5">
    <source>
        <dbReference type="EMBL" id="TGZ80470.1"/>
    </source>
</evidence>
<dbReference type="STRING" id="341454.A0A4S2MV67"/>
<feature type="region of interest" description="Disordered" evidence="3">
    <location>
        <begin position="1"/>
        <end position="87"/>
    </location>
</feature>
<sequence length="412" mass="43182">MADEFDIDIYGDLNPDEPTTSAPATKKEEEDDQYLNDNAEVKQEQKNQEDTDMGASAPDGDNSVPIKEEGQPCQSKQKRKLDDRPYDPNATSALYIADLQWWTTDDDIRGWVRSCDCEDELKDITFSEHKVNGKSKGVAFVEFTTPQAAAAVKAKIESGSNQPAYMGKRHSVNYTNPNTNPFRTLPKDAPQRDRPRDFQAGRGTGAPHSAGPVNAPIGAAAGAMGMNAGMPMGGFRGGRGGFSGPVRGGMGAPFMGGRGGFAPPVQQGSPQQGFQTPMGGFGNPNMPMQQFGAGNFQGGNFRGGMNQMRGGPNMRGRGMGGPMMGGGMGMGGNMGGMGMSGNMGGMGMGGGNMDGSGFNPMGNMGGFGMGAGPGGFPTPHFNPAFFQGQQGGGQGQWGDNNPHPAKRARPNE</sequence>
<dbReference type="InterPro" id="IPR012677">
    <property type="entry name" value="Nucleotide-bd_a/b_plait_sf"/>
</dbReference>
<reference evidence="5 6" key="1">
    <citation type="submission" date="2019-04" db="EMBL/GenBank/DDBJ databases">
        <title>Comparative genomics and transcriptomics to analyze fruiting body development in filamentous ascomycetes.</title>
        <authorList>
            <consortium name="DOE Joint Genome Institute"/>
            <person name="Lutkenhaus R."/>
            <person name="Traeger S."/>
            <person name="Breuer J."/>
            <person name="Kuo A."/>
            <person name="Lipzen A."/>
            <person name="Pangilinan J."/>
            <person name="Dilworth D."/>
            <person name="Sandor L."/>
            <person name="Poggeler S."/>
            <person name="Barry K."/>
            <person name="Grigoriev I.V."/>
            <person name="Nowrousian M."/>
        </authorList>
    </citation>
    <scope>NUCLEOTIDE SEQUENCE [LARGE SCALE GENOMIC DNA]</scope>
    <source>
        <strain evidence="5 6">CBS 389.68</strain>
    </source>
</reference>
<feature type="compositionally biased region" description="Polar residues" evidence="3">
    <location>
        <begin position="172"/>
        <end position="182"/>
    </location>
</feature>
<evidence type="ECO:0000256" key="3">
    <source>
        <dbReference type="SAM" id="MobiDB-lite"/>
    </source>
</evidence>
<evidence type="ECO:0000313" key="6">
    <source>
        <dbReference type="Proteomes" id="UP000298138"/>
    </source>
</evidence>
<dbReference type="EMBL" id="ML220124">
    <property type="protein sequence ID" value="TGZ80470.1"/>
    <property type="molecule type" value="Genomic_DNA"/>
</dbReference>
<dbReference type="Gene3D" id="3.30.70.330">
    <property type="match status" value="1"/>
</dbReference>
<protein>
    <recommendedName>
        <fullName evidence="4">RRM domain-containing protein</fullName>
    </recommendedName>
</protein>